<dbReference type="Proteomes" id="UP000006310">
    <property type="component" value="Chromosome 12"/>
</dbReference>
<protein>
    <submittedName>
        <fullName evidence="2">Uncharacterized protein</fullName>
    </submittedName>
</protein>
<dbReference type="GO" id="GO:0000472">
    <property type="term" value="P:endonucleolytic cleavage to generate mature 5'-end of SSU-rRNA from (SSU-rRNA, 5.8S rRNA, LSU-rRNA)"/>
    <property type="evidence" value="ECO:0007669"/>
    <property type="project" value="EnsemblFungi"/>
</dbReference>
<dbReference type="Pfam" id="PF08297">
    <property type="entry name" value="U3_snoRNA_assoc"/>
    <property type="match status" value="1"/>
</dbReference>
<gene>
    <name evidence="2" type="primary">KNAG0L01990</name>
    <name evidence="2" type="ordered locus">KNAG_0L01990</name>
</gene>
<dbReference type="RefSeq" id="XP_022467062.1">
    <property type="nucleotide sequence ID" value="XM_022610803.1"/>
</dbReference>
<proteinExistence type="predicted"/>
<dbReference type="GO" id="GO:0000447">
    <property type="term" value="P:endonucleolytic cleavage in ITS1 to separate SSU-rRNA from 5.8S rRNA and LSU-rRNA from tricistronic rRNA transcript (SSU-rRNA, 5.8S rRNA, LSU-rRNA)"/>
    <property type="evidence" value="ECO:0007669"/>
    <property type="project" value="EnsemblFungi"/>
</dbReference>
<evidence type="ECO:0000256" key="1">
    <source>
        <dbReference type="SAM" id="MobiDB-lite"/>
    </source>
</evidence>
<feature type="compositionally biased region" description="Acidic residues" evidence="1">
    <location>
        <begin position="36"/>
        <end position="51"/>
    </location>
</feature>
<name>J7RSC3_HUIN7</name>
<dbReference type="GO" id="GO:0034511">
    <property type="term" value="F:U3 snoRNA binding"/>
    <property type="evidence" value="ECO:0007669"/>
    <property type="project" value="EnsemblFungi"/>
</dbReference>
<dbReference type="OrthoDB" id="4096107at2759"/>
<dbReference type="KEGG" id="kng:KNAG_0L01990"/>
<evidence type="ECO:0000313" key="3">
    <source>
        <dbReference type="Proteomes" id="UP000006310"/>
    </source>
</evidence>
<dbReference type="InterPro" id="IPR013268">
    <property type="entry name" value="UTP16"/>
</dbReference>
<dbReference type="GeneID" id="34528591"/>
<reference evidence="2 3" key="1">
    <citation type="journal article" date="2011" name="Proc. Natl. Acad. Sci. U.S.A.">
        <title>Evolutionary erosion of yeast sex chromosomes by mating-type switching accidents.</title>
        <authorList>
            <person name="Gordon J.L."/>
            <person name="Armisen D."/>
            <person name="Proux-Wera E."/>
            <person name="Oheigeartaigh S.S."/>
            <person name="Byrne K.P."/>
            <person name="Wolfe K.H."/>
        </authorList>
    </citation>
    <scope>NUCLEOTIDE SEQUENCE [LARGE SCALE GENOMIC DNA]</scope>
    <source>
        <strain evidence="3">ATCC MYA-139 / BCRC 22969 / CBS 8797 / CCRC 22969 / KCTC 17520 / NBRC 10181 / NCYC 3082</strain>
    </source>
</reference>
<accession>J7RSC3</accession>
<dbReference type="OMA" id="IRSKDRW"/>
<evidence type="ECO:0000313" key="2">
    <source>
        <dbReference type="EMBL" id="CCK72818.1"/>
    </source>
</evidence>
<dbReference type="HOGENOM" id="CLU_077704_0_0_1"/>
<dbReference type="AlphaFoldDB" id="J7RSC3"/>
<dbReference type="EMBL" id="HE978325">
    <property type="protein sequence ID" value="CCK72818.1"/>
    <property type="molecule type" value="Genomic_DNA"/>
</dbReference>
<reference evidence="3" key="2">
    <citation type="submission" date="2012-08" db="EMBL/GenBank/DDBJ databases">
        <title>Genome sequence of Kazachstania naganishii.</title>
        <authorList>
            <person name="Gordon J.L."/>
            <person name="Armisen D."/>
            <person name="Proux-Wera E."/>
            <person name="OhEigeartaigh S.S."/>
            <person name="Byrne K.P."/>
            <person name="Wolfe K.H."/>
        </authorList>
    </citation>
    <scope>NUCLEOTIDE SEQUENCE [LARGE SCALE GENOMIC DNA]</scope>
    <source>
        <strain evidence="3">ATCC MYA-139 / BCRC 22969 / CBS 8797 / CCRC 22969 / KCTC 17520 / NBRC 10181 / NCYC 3082</strain>
    </source>
</reference>
<dbReference type="eggNOG" id="ENOG502S51X">
    <property type="taxonomic scope" value="Eukaryota"/>
</dbReference>
<organism evidence="2 3">
    <name type="scientific">Huiozyma naganishii (strain ATCC MYA-139 / BCRC 22969 / CBS 8797 / KCTC 17520 / NBRC 10181 / NCYC 3082 / Yp74L-3)</name>
    <name type="common">Yeast</name>
    <name type="synonym">Kazachstania naganishii</name>
    <dbReference type="NCBI Taxonomy" id="1071383"/>
    <lineage>
        <taxon>Eukaryota</taxon>
        <taxon>Fungi</taxon>
        <taxon>Dikarya</taxon>
        <taxon>Ascomycota</taxon>
        <taxon>Saccharomycotina</taxon>
        <taxon>Saccharomycetes</taxon>
        <taxon>Saccharomycetales</taxon>
        <taxon>Saccharomycetaceae</taxon>
        <taxon>Huiozyma</taxon>
    </lineage>
</organism>
<feature type="region of interest" description="Disordered" evidence="1">
    <location>
        <begin position="1"/>
        <end position="111"/>
    </location>
</feature>
<dbReference type="GO" id="GO:0032040">
    <property type="term" value="C:small-subunit processome"/>
    <property type="evidence" value="ECO:0007669"/>
    <property type="project" value="EnsemblFungi"/>
</dbReference>
<dbReference type="STRING" id="1071383.J7RSC3"/>
<feature type="compositionally biased region" description="Basic and acidic residues" evidence="1">
    <location>
        <begin position="52"/>
        <end position="103"/>
    </location>
</feature>
<keyword evidence="3" id="KW-1185">Reference proteome</keyword>
<sequence>MSSATSRHVKFGESDSESIPSESRLPAIAKKHAVQESDESSDSDAPEEETQDATRRDLQSQEDGAREARRREQQALREKRREQDKLFREQQELKRQRQKHDESVGDDEVEELPEEFIQRVQETRAAVADATAAAAENKHINFHDLETTDDLERETVQQIKRAKKRSLKSLRRAAVNKGPVTVQLLDSAAEKRPPKRETQIMATRDRWLKRKSLRRR</sequence>